<evidence type="ECO:0000256" key="3">
    <source>
        <dbReference type="ARBA" id="ARBA00023054"/>
    </source>
</evidence>
<sequence length="575" mass="66059">MLQVLIGIVIIAAVIVGGLYLFQRITINQINDLQDDKQRLVGLHVDANLRDGANLSLTGESLQQFQRLQSDYQEVTDHRFTAIDELADSIRHDVRGVNFVKVRQEVSQLKERVATTEKIVNHTRDALADLKKIDQQHRQAVSKLEKKYQSLRKKLLSENFKFGNSIDQLEEKLSGLEDEFDRFSTLTSEGDHAKAQTVLGGLEANTNQLEKTIELIPALYQNLDVQYPEQLQELQGGYTQLSNQGYQFIDADIATEIANIEQQRTETLTKLAQLEIETVQKANDNIQRQVDHLYDVMQKELDARPAVTKIMPEIGRFIVHAQNQNHELMIELDRLSQNYTLDHSELETARGLSEQIKQVEKDYQTDLTVIHKHTAVDSQVLERQQNAQKILTQIEQQQTQINDDVAGLQDDERRAKATLHRFASEIHAIKRQVESLNLPGLPQSYLDYFFVVSDEIKKLDTDINRIKINMEEITKQLLIVQADLETLQEKTTDLRDSAQLAERLMQYANRFREQNQTVDQAAKKAQKLFNESHDYAASLETIATVLDKVEPGSYKRLEDSYYQSTSSHRQPRKTK</sequence>
<proteinExistence type="inferred from homology"/>
<name>A0A0D0YYC4_9LACO</name>
<evidence type="ECO:0000313" key="8">
    <source>
        <dbReference type="EMBL" id="KIS04214.1"/>
    </source>
</evidence>
<keyword evidence="2 6" id="KW-1133">Transmembrane helix</keyword>
<evidence type="ECO:0000313" key="9">
    <source>
        <dbReference type="Proteomes" id="UP000032279"/>
    </source>
</evidence>
<keyword evidence="6" id="KW-0132">Cell division</keyword>
<dbReference type="GO" id="GO:0000917">
    <property type="term" value="P:division septum assembly"/>
    <property type="evidence" value="ECO:0007669"/>
    <property type="project" value="UniProtKB-KW"/>
</dbReference>
<reference evidence="8 9" key="1">
    <citation type="submission" date="2013-08" db="EMBL/GenBank/DDBJ databases">
        <title>Lactobacillus wasatchii sp. WDC04, a late gas producing bacteria isolated from aged chedder cheese.</title>
        <authorList>
            <person name="Oberg C.J."/>
            <person name="Culumber M."/>
            <person name="McMahon D.J."/>
            <person name="Broadbent J.R."/>
            <person name="Oberg T.S."/>
            <person name="Ortaki F."/>
        </authorList>
    </citation>
    <scope>NUCLEOTIDE SEQUENCE [LARGE SCALE GENOMIC DNA]</scope>
    <source>
        <strain evidence="8 9">WDC04</strain>
    </source>
</reference>
<dbReference type="STRING" id="1335616.WDC_0145"/>
<evidence type="ECO:0000256" key="4">
    <source>
        <dbReference type="ARBA" id="ARBA00023136"/>
    </source>
</evidence>
<keyword evidence="9" id="KW-1185">Reference proteome</keyword>
<dbReference type="RefSeq" id="WP_044009886.1">
    <property type="nucleotide sequence ID" value="NZ_AWTT01000002.1"/>
</dbReference>
<evidence type="ECO:0000256" key="5">
    <source>
        <dbReference type="ARBA" id="ARBA00023210"/>
    </source>
</evidence>
<dbReference type="OrthoDB" id="1654473at2"/>
<keyword evidence="5 6" id="KW-0717">Septation</keyword>
<organism evidence="8 9">
    <name type="scientific">Paucilactobacillus wasatchensis</name>
    <dbReference type="NCBI Taxonomy" id="1335616"/>
    <lineage>
        <taxon>Bacteria</taxon>
        <taxon>Bacillati</taxon>
        <taxon>Bacillota</taxon>
        <taxon>Bacilli</taxon>
        <taxon>Lactobacillales</taxon>
        <taxon>Lactobacillaceae</taxon>
        <taxon>Paucilactobacillus</taxon>
    </lineage>
</organism>
<keyword evidence="6" id="KW-1003">Cell membrane</keyword>
<dbReference type="Proteomes" id="UP000032279">
    <property type="component" value="Unassembled WGS sequence"/>
</dbReference>
<feature type="topological domain" description="Cytoplasmic" evidence="6">
    <location>
        <begin position="23"/>
        <end position="575"/>
    </location>
</feature>
<evidence type="ECO:0000256" key="6">
    <source>
        <dbReference type="HAMAP-Rule" id="MF_00728"/>
    </source>
</evidence>
<dbReference type="InterPro" id="IPR010379">
    <property type="entry name" value="EzrA"/>
</dbReference>
<evidence type="ECO:0000256" key="2">
    <source>
        <dbReference type="ARBA" id="ARBA00022989"/>
    </source>
</evidence>
<feature type="coiled-coil region" evidence="6">
    <location>
        <begin position="127"/>
        <end position="186"/>
    </location>
</feature>
<dbReference type="GO" id="GO:0005940">
    <property type="term" value="C:septin ring"/>
    <property type="evidence" value="ECO:0007669"/>
    <property type="project" value="InterPro"/>
</dbReference>
<dbReference type="PATRIC" id="fig|1335616.4.peg.145"/>
<dbReference type="EMBL" id="AWTT01000002">
    <property type="protein sequence ID" value="KIS04214.1"/>
    <property type="molecule type" value="Genomic_DNA"/>
</dbReference>
<accession>A0A0D0YYC4</accession>
<comment type="caution">
    <text evidence="8">The sequence shown here is derived from an EMBL/GenBank/DDBJ whole genome shotgun (WGS) entry which is preliminary data.</text>
</comment>
<dbReference type="GO" id="GO:0005886">
    <property type="term" value="C:plasma membrane"/>
    <property type="evidence" value="ECO:0007669"/>
    <property type="project" value="UniProtKB-SubCell"/>
</dbReference>
<protein>
    <recommendedName>
        <fullName evidence="6">Septation ring formation regulator EzrA</fullName>
    </recommendedName>
</protein>
<keyword evidence="4 6" id="KW-0472">Membrane</keyword>
<feature type="topological domain" description="Extracellular" evidence="6">
    <location>
        <begin position="1"/>
        <end position="3"/>
    </location>
</feature>
<evidence type="ECO:0000256" key="1">
    <source>
        <dbReference type="ARBA" id="ARBA00022692"/>
    </source>
</evidence>
<comment type="subcellular location">
    <subcellularLocation>
        <location evidence="6">Cell membrane</location>
        <topology evidence="6">Single-pass membrane protein</topology>
    </subcellularLocation>
    <text evidence="6">Colocalized with FtsZ to the nascent septal site.</text>
</comment>
<keyword evidence="3 6" id="KW-0175">Coiled coil</keyword>
<dbReference type="GO" id="GO:0000921">
    <property type="term" value="P:septin ring assembly"/>
    <property type="evidence" value="ECO:0007669"/>
    <property type="project" value="InterPro"/>
</dbReference>
<dbReference type="HAMAP" id="MF_00728">
    <property type="entry name" value="EzrA"/>
    <property type="match status" value="1"/>
</dbReference>
<feature type="transmembrane region" description="Helical" evidence="7">
    <location>
        <begin position="5"/>
        <end position="22"/>
    </location>
</feature>
<comment type="function">
    <text evidence="6">Negative regulator of FtsZ ring formation; modulates the frequency and position of FtsZ ring formation. Inhibits FtsZ ring formation at polar sites. Interacts either with FtsZ or with one of its binding partners to promote depolymerization.</text>
</comment>
<dbReference type="Pfam" id="PF06160">
    <property type="entry name" value="EzrA"/>
    <property type="match status" value="1"/>
</dbReference>
<feature type="coiled-coil region" evidence="6">
    <location>
        <begin position="456"/>
        <end position="531"/>
    </location>
</feature>
<keyword evidence="6" id="KW-0131">Cell cycle</keyword>
<dbReference type="NCBIfam" id="NF003409">
    <property type="entry name" value="PRK04778.1-3"/>
    <property type="match status" value="1"/>
</dbReference>
<gene>
    <name evidence="6 8" type="primary">ezrA</name>
    <name evidence="8" type="ORF">WDC_0145</name>
</gene>
<keyword evidence="1 6" id="KW-0812">Transmembrane</keyword>
<comment type="similarity">
    <text evidence="6">Belongs to the EzrA family.</text>
</comment>
<evidence type="ECO:0000256" key="7">
    <source>
        <dbReference type="SAM" id="Phobius"/>
    </source>
</evidence>
<dbReference type="AlphaFoldDB" id="A0A0D0YYC4"/>